<feature type="compositionally biased region" description="Basic and acidic residues" evidence="1">
    <location>
        <begin position="287"/>
        <end position="298"/>
    </location>
</feature>
<feature type="domain" description="CobW/HypB/UreG nucleotide-binding" evidence="2">
    <location>
        <begin position="7"/>
        <end position="187"/>
    </location>
</feature>
<dbReference type="SUPFAM" id="SSF52540">
    <property type="entry name" value="P-loop containing nucleoside triphosphate hydrolases"/>
    <property type="match status" value="1"/>
</dbReference>
<gene>
    <name evidence="3" type="ORF">FHW18_000240</name>
</gene>
<keyword evidence="4" id="KW-1185">Reference proteome</keyword>
<feature type="compositionally biased region" description="Basic and acidic residues" evidence="1">
    <location>
        <begin position="244"/>
        <end position="280"/>
    </location>
</feature>
<dbReference type="PANTHER" id="PTHR13748:SF62">
    <property type="entry name" value="COBW DOMAIN-CONTAINING PROTEIN"/>
    <property type="match status" value="1"/>
</dbReference>
<dbReference type="InterPro" id="IPR036627">
    <property type="entry name" value="CobW-likC_sf"/>
</dbReference>
<dbReference type="Gene3D" id="3.40.50.300">
    <property type="entry name" value="P-loop containing nucleotide triphosphate hydrolases"/>
    <property type="match status" value="1"/>
</dbReference>
<dbReference type="RefSeq" id="WP_179582548.1">
    <property type="nucleotide sequence ID" value="NZ_JACBYR010000001.1"/>
</dbReference>
<dbReference type="Pfam" id="PF02492">
    <property type="entry name" value="cobW"/>
    <property type="match status" value="1"/>
</dbReference>
<evidence type="ECO:0000259" key="2">
    <source>
        <dbReference type="Pfam" id="PF02492"/>
    </source>
</evidence>
<evidence type="ECO:0000313" key="4">
    <source>
        <dbReference type="Proteomes" id="UP000542125"/>
    </source>
</evidence>
<organism evidence="3 4">
    <name type="scientific">Pigmentiphaga litoralis</name>
    <dbReference type="NCBI Taxonomy" id="516702"/>
    <lineage>
        <taxon>Bacteria</taxon>
        <taxon>Pseudomonadati</taxon>
        <taxon>Pseudomonadota</taxon>
        <taxon>Betaproteobacteria</taxon>
        <taxon>Burkholderiales</taxon>
        <taxon>Alcaligenaceae</taxon>
        <taxon>Pigmentiphaga</taxon>
    </lineage>
</organism>
<dbReference type="GO" id="GO:0005737">
    <property type="term" value="C:cytoplasm"/>
    <property type="evidence" value="ECO:0007669"/>
    <property type="project" value="TreeGrafter"/>
</dbReference>
<dbReference type="Proteomes" id="UP000542125">
    <property type="component" value="Unassembled WGS sequence"/>
</dbReference>
<evidence type="ECO:0000313" key="3">
    <source>
        <dbReference type="EMBL" id="NYE80969.1"/>
    </source>
</evidence>
<dbReference type="CDD" id="cd03112">
    <property type="entry name" value="CobW-like"/>
    <property type="match status" value="1"/>
</dbReference>
<dbReference type="InterPro" id="IPR027417">
    <property type="entry name" value="P-loop_NTPase"/>
</dbReference>
<feature type="region of interest" description="Disordered" evidence="1">
    <location>
        <begin position="206"/>
        <end position="298"/>
    </location>
</feature>
<name>A0A7Y9LII4_9BURK</name>
<protein>
    <submittedName>
        <fullName evidence="3">G3E family GTPase</fullName>
    </submittedName>
</protein>
<comment type="caution">
    <text evidence="3">The sequence shown here is derived from an EMBL/GenBank/DDBJ whole genome shotgun (WGS) entry which is preliminary data.</text>
</comment>
<feature type="compositionally biased region" description="Polar residues" evidence="1">
    <location>
        <begin position="215"/>
        <end position="224"/>
    </location>
</feature>
<dbReference type="EMBL" id="JACBYR010000001">
    <property type="protein sequence ID" value="NYE80969.1"/>
    <property type="molecule type" value="Genomic_DNA"/>
</dbReference>
<dbReference type="Gene3D" id="3.30.1220.10">
    <property type="entry name" value="CobW-like, C-terminal domain"/>
    <property type="match status" value="1"/>
</dbReference>
<dbReference type="InterPro" id="IPR051316">
    <property type="entry name" value="Zinc-reg_GTPase_activator"/>
</dbReference>
<dbReference type="PANTHER" id="PTHR13748">
    <property type="entry name" value="COBW-RELATED"/>
    <property type="match status" value="1"/>
</dbReference>
<evidence type="ECO:0000256" key="1">
    <source>
        <dbReference type="SAM" id="MobiDB-lite"/>
    </source>
</evidence>
<dbReference type="AlphaFoldDB" id="A0A7Y9LII4"/>
<accession>A0A7Y9LII4</accession>
<reference evidence="3 4" key="1">
    <citation type="submission" date="2020-07" db="EMBL/GenBank/DDBJ databases">
        <title>Genomic Encyclopedia of Type Strains, Phase IV (KMG-V): Genome sequencing to study the core and pangenomes of soil and plant-associated prokaryotes.</title>
        <authorList>
            <person name="Whitman W."/>
        </authorList>
    </citation>
    <scope>NUCLEOTIDE SEQUENCE [LARGE SCALE GENOMIC DNA]</scope>
    <source>
        <strain evidence="3 4">SAS40</strain>
    </source>
</reference>
<dbReference type="InterPro" id="IPR003495">
    <property type="entry name" value="CobW/HypB/UreG_nucleotide-bd"/>
</dbReference>
<sequence>MTIARIPVYLVTGFLGSGKTTLLCRWLRSAALKDAAVIVNEIGEVGYDDQIIAAASDTPSLIANACVCCTGLPGLEEALESLFWARLQRRMPAFPSVVIETTGLADPGPVIAAFEQVALLRERYRLAGVITTLSVTAAETVLARHAEARSQIAHADVLVITKTDLASTADADALGARLQGLNAAATQMQSAAGDLEWTSVEGALTRVSDGPIPSDSGTTSSRDGLSTFKIDHDQDLNAPNFDQDQFRSDENIERDAVAGVRDPGHGDAHGRDHAHEHERTSAQGHSADADAEIHAHSHSHAHDAITTFVVMSEPLAHDDLIGRLQALADDFGHSLLRVKGWVQLDDGVDASVQLSVGKDGLEVQVQKQAVSTISGRRYGLTVICRGSAARAGLILSMPA</sequence>
<proteinExistence type="predicted"/>